<evidence type="ECO:0000256" key="1">
    <source>
        <dbReference type="SAM" id="SignalP"/>
    </source>
</evidence>
<reference evidence="2" key="2">
    <citation type="submission" date="2023-05" db="EMBL/GenBank/DDBJ databases">
        <authorList>
            <consortium name="Lawrence Berkeley National Laboratory"/>
            <person name="Steindorff A."/>
            <person name="Hensen N."/>
            <person name="Bonometti L."/>
            <person name="Westerberg I."/>
            <person name="Brannstrom I.O."/>
            <person name="Guillou S."/>
            <person name="Cros-Aarteil S."/>
            <person name="Calhoun S."/>
            <person name="Haridas S."/>
            <person name="Kuo A."/>
            <person name="Mondo S."/>
            <person name="Pangilinan J."/>
            <person name="Riley R."/>
            <person name="Labutti K."/>
            <person name="Andreopoulos B."/>
            <person name="Lipzen A."/>
            <person name="Chen C."/>
            <person name="Yanf M."/>
            <person name="Daum C."/>
            <person name="Ng V."/>
            <person name="Clum A."/>
            <person name="Ohm R."/>
            <person name="Martin F."/>
            <person name="Silar P."/>
            <person name="Natvig D."/>
            <person name="Lalanne C."/>
            <person name="Gautier V."/>
            <person name="Ament-Velasquez S.L."/>
            <person name="Kruys A."/>
            <person name="Hutchinson M.I."/>
            <person name="Powell A.J."/>
            <person name="Barry K."/>
            <person name="Miller A.N."/>
            <person name="Grigoriev I.V."/>
            <person name="Debuchy R."/>
            <person name="Gladieux P."/>
            <person name="Thoren M.H."/>
            <person name="Johannesson H."/>
        </authorList>
    </citation>
    <scope>NUCLEOTIDE SEQUENCE</scope>
    <source>
        <strain evidence="2">CBS 315.58</strain>
    </source>
</reference>
<accession>A0AAN7ASH4</accession>
<feature type="chain" id="PRO_5042910315" evidence="1">
    <location>
        <begin position="18"/>
        <end position="238"/>
    </location>
</feature>
<name>A0AAN7ASH4_9PEZI</name>
<reference evidence="2" key="1">
    <citation type="journal article" date="2023" name="Mol. Phylogenet. Evol.">
        <title>Genome-scale phylogeny and comparative genomics of the fungal order Sordariales.</title>
        <authorList>
            <person name="Hensen N."/>
            <person name="Bonometti L."/>
            <person name="Westerberg I."/>
            <person name="Brannstrom I.O."/>
            <person name="Guillou S."/>
            <person name="Cros-Aarteil S."/>
            <person name="Calhoun S."/>
            <person name="Haridas S."/>
            <person name="Kuo A."/>
            <person name="Mondo S."/>
            <person name="Pangilinan J."/>
            <person name="Riley R."/>
            <person name="LaButti K."/>
            <person name="Andreopoulos B."/>
            <person name="Lipzen A."/>
            <person name="Chen C."/>
            <person name="Yan M."/>
            <person name="Daum C."/>
            <person name="Ng V."/>
            <person name="Clum A."/>
            <person name="Steindorff A."/>
            <person name="Ohm R.A."/>
            <person name="Martin F."/>
            <person name="Silar P."/>
            <person name="Natvig D.O."/>
            <person name="Lalanne C."/>
            <person name="Gautier V."/>
            <person name="Ament-Velasquez S.L."/>
            <person name="Kruys A."/>
            <person name="Hutchinson M.I."/>
            <person name="Powell A.J."/>
            <person name="Barry K."/>
            <person name="Miller A.N."/>
            <person name="Grigoriev I.V."/>
            <person name="Debuchy R."/>
            <person name="Gladieux P."/>
            <person name="Hiltunen Thoren M."/>
            <person name="Johannesson H."/>
        </authorList>
    </citation>
    <scope>NUCLEOTIDE SEQUENCE</scope>
    <source>
        <strain evidence="2">CBS 315.58</strain>
    </source>
</reference>
<dbReference type="AlphaFoldDB" id="A0AAN7ASH4"/>
<dbReference type="Proteomes" id="UP001303160">
    <property type="component" value="Unassembled WGS sequence"/>
</dbReference>
<proteinExistence type="predicted"/>
<evidence type="ECO:0000313" key="3">
    <source>
        <dbReference type="Proteomes" id="UP001303160"/>
    </source>
</evidence>
<gene>
    <name evidence="2" type="ORF">QBC40DRAFT_81321</name>
</gene>
<sequence length="238" mass="25633">MHLPIILVAVLMTPALASWHAILPRQTPASTPTPVQTGEALDNCLWTSYKIHITKPKSPPELEEYRSSAMAKVTEHPYLASATASLEQLDRTSVCSIYLGLSSQQLSLLPSELSTVFSSYEESRTSWIKEVKPQVSEYSRSCVGIVGTSEVGDFLQEFATDVQECVTNAEMVFGKFVPATTTKTKDDIEVRTKTGEWEILSTSVTTTDSTAAGARETGYLGPILGIVGAVAWAGAAGV</sequence>
<organism evidence="2 3">
    <name type="scientific">Triangularia verruculosa</name>
    <dbReference type="NCBI Taxonomy" id="2587418"/>
    <lineage>
        <taxon>Eukaryota</taxon>
        <taxon>Fungi</taxon>
        <taxon>Dikarya</taxon>
        <taxon>Ascomycota</taxon>
        <taxon>Pezizomycotina</taxon>
        <taxon>Sordariomycetes</taxon>
        <taxon>Sordariomycetidae</taxon>
        <taxon>Sordariales</taxon>
        <taxon>Podosporaceae</taxon>
        <taxon>Triangularia</taxon>
    </lineage>
</organism>
<dbReference type="EMBL" id="MU863931">
    <property type="protein sequence ID" value="KAK4199491.1"/>
    <property type="molecule type" value="Genomic_DNA"/>
</dbReference>
<keyword evidence="3" id="KW-1185">Reference proteome</keyword>
<protein>
    <submittedName>
        <fullName evidence="2">Uncharacterized protein</fullName>
    </submittedName>
</protein>
<keyword evidence="1" id="KW-0732">Signal</keyword>
<feature type="signal peptide" evidence="1">
    <location>
        <begin position="1"/>
        <end position="17"/>
    </location>
</feature>
<comment type="caution">
    <text evidence="2">The sequence shown here is derived from an EMBL/GenBank/DDBJ whole genome shotgun (WGS) entry which is preliminary data.</text>
</comment>
<evidence type="ECO:0000313" key="2">
    <source>
        <dbReference type="EMBL" id="KAK4199491.1"/>
    </source>
</evidence>